<keyword evidence="1" id="KW-0479">Metal-binding</keyword>
<feature type="domain" description="4Fe-4S ferredoxin-type" evidence="5">
    <location>
        <begin position="246"/>
        <end position="278"/>
    </location>
</feature>
<dbReference type="Pfam" id="PF17179">
    <property type="entry name" value="Fer4_22"/>
    <property type="match status" value="1"/>
</dbReference>
<dbReference type="GO" id="GO:0051536">
    <property type="term" value="F:iron-sulfur cluster binding"/>
    <property type="evidence" value="ECO:0007669"/>
    <property type="project" value="UniProtKB-KW"/>
</dbReference>
<dbReference type="PANTHER" id="PTHR40447">
    <property type="entry name" value="ANAEROBIC SULFITE REDUCTASE SUBUNIT A"/>
    <property type="match status" value="1"/>
</dbReference>
<dbReference type="PROSITE" id="PS00198">
    <property type="entry name" value="4FE4S_FER_1"/>
    <property type="match status" value="1"/>
</dbReference>
<accession>A0A832I0C7</accession>
<keyword evidence="3" id="KW-0411">Iron-sulfur</keyword>
<feature type="compositionally biased region" description="Low complexity" evidence="4">
    <location>
        <begin position="424"/>
        <end position="434"/>
    </location>
</feature>
<keyword evidence="2" id="KW-0408">Iron</keyword>
<dbReference type="PROSITE" id="PS51379">
    <property type="entry name" value="4FE4S_FER_2"/>
    <property type="match status" value="1"/>
</dbReference>
<name>A0A832I0C7_UNCEI</name>
<protein>
    <recommendedName>
        <fullName evidence="5">4Fe-4S ferredoxin-type domain-containing protein</fullName>
    </recommendedName>
</protein>
<evidence type="ECO:0000256" key="3">
    <source>
        <dbReference type="ARBA" id="ARBA00023014"/>
    </source>
</evidence>
<dbReference type="AlphaFoldDB" id="A0A832I0C7"/>
<organism evidence="6">
    <name type="scientific">Eiseniibacteriota bacterium</name>
    <dbReference type="NCBI Taxonomy" id="2212470"/>
    <lineage>
        <taxon>Bacteria</taxon>
        <taxon>Candidatus Eiseniibacteriota</taxon>
    </lineage>
</organism>
<gene>
    <name evidence="6" type="ORF">ENR23_02900</name>
</gene>
<comment type="caution">
    <text evidence="6">The sequence shown here is derived from an EMBL/GenBank/DDBJ whole genome shotgun (WGS) entry which is preliminary data.</text>
</comment>
<reference evidence="6" key="1">
    <citation type="journal article" date="2020" name="mSystems">
        <title>Genome- and Community-Level Interaction Insights into Carbon Utilization and Element Cycling Functions of Hydrothermarchaeota in Hydrothermal Sediment.</title>
        <authorList>
            <person name="Zhou Z."/>
            <person name="Liu Y."/>
            <person name="Xu W."/>
            <person name="Pan J."/>
            <person name="Luo Z.H."/>
            <person name="Li M."/>
        </authorList>
    </citation>
    <scope>NUCLEOTIDE SEQUENCE [LARGE SCALE GENOMIC DNA]</scope>
    <source>
        <strain evidence="6">SpSt-381</strain>
    </source>
</reference>
<dbReference type="PANTHER" id="PTHR40447:SF1">
    <property type="entry name" value="ANAEROBIC SULFITE REDUCTASE SUBUNIT A"/>
    <property type="match status" value="1"/>
</dbReference>
<evidence type="ECO:0000256" key="1">
    <source>
        <dbReference type="ARBA" id="ARBA00022723"/>
    </source>
</evidence>
<evidence type="ECO:0000259" key="5">
    <source>
        <dbReference type="PROSITE" id="PS51379"/>
    </source>
</evidence>
<dbReference type="InterPro" id="IPR017896">
    <property type="entry name" value="4Fe4S_Fe-S-bd"/>
</dbReference>
<feature type="region of interest" description="Disordered" evidence="4">
    <location>
        <begin position="396"/>
        <end position="434"/>
    </location>
</feature>
<sequence>MRDAAVPAVRWLTPDAHEALLARLARAGTLVAPVDVDGEAVFRPVRDPARILHDLVNTLVPPRDLFLPSPETLLAYRIEDGAPRVVDGGHDAGGAAPERVVYGIRPCDVAGLAYLERLLSGAPFARPDLADAPFARRRAAATLLCVTCDAPGDTCACVCCGGGPALEEGFDWQLTRLARGWLVEIGSARGEALAARVADLLAPPPPGSAGEKAARVRETVARFHEGSARRVPTMAASRMVSAGRLGEAFWTEVGERCSECGGCAFVCPTCSCFNVADVRPPGEAPFEPRGAGDVPAVPGGPLAAVADGTYLRVRTRDGCTLAGFVRQAGGGYPRWTCGERCLTRFFHKLSAQFHARLGAPGCTGCGRCIVVCLGEEGIDRVAQGMEAALLAGRGRAGAAGEAPPLGAPRAARAAHGPAAPPPAAASGPPAEAAR</sequence>
<dbReference type="InterPro" id="IPR017900">
    <property type="entry name" value="4Fe4S_Fe_S_CS"/>
</dbReference>
<dbReference type="GO" id="GO:0046872">
    <property type="term" value="F:metal ion binding"/>
    <property type="evidence" value="ECO:0007669"/>
    <property type="project" value="UniProtKB-KW"/>
</dbReference>
<evidence type="ECO:0000313" key="6">
    <source>
        <dbReference type="EMBL" id="HGZ42369.1"/>
    </source>
</evidence>
<evidence type="ECO:0000256" key="2">
    <source>
        <dbReference type="ARBA" id="ARBA00023004"/>
    </source>
</evidence>
<proteinExistence type="predicted"/>
<dbReference type="EMBL" id="DSQF01000004">
    <property type="protein sequence ID" value="HGZ42369.1"/>
    <property type="molecule type" value="Genomic_DNA"/>
</dbReference>
<evidence type="ECO:0000256" key="4">
    <source>
        <dbReference type="SAM" id="MobiDB-lite"/>
    </source>
</evidence>
<feature type="compositionally biased region" description="Low complexity" evidence="4">
    <location>
        <begin position="396"/>
        <end position="417"/>
    </location>
</feature>